<dbReference type="InterPro" id="IPR030378">
    <property type="entry name" value="G_CP_dom"/>
</dbReference>
<dbReference type="GO" id="GO:0005525">
    <property type="term" value="F:GTP binding"/>
    <property type="evidence" value="ECO:0007669"/>
    <property type="project" value="UniProtKB-KW"/>
</dbReference>
<sequence length="289" mass="32774">MTIQWFPGHMAKARRQVTEKLKLIDIVYELVDARIPQSSRNPMIDEIVTNKPRVVLLNKADKADKAITNEWLRYYEEKGIAAIAIDAQSGKGLNQILTVSKELLKEKFDRMRAKGIKNPRAIRAMIVGIPNVGKSTLINRLAHKNIAKTGDRPGVTQAQQWIKVGKELELLDTPGILWPKFEDELVGYKLATTGAIKDTILNLQDVAVYALRFLTASYPNRLQERYDLPHIPEEIVDLFDEIGKRRGCLLSGGIIDYDKTAELVLREIRGDRLGVLTFEKPYEEKVEAE</sequence>
<dbReference type="Pfam" id="PF01926">
    <property type="entry name" value="MMR_HSR1"/>
    <property type="match status" value="1"/>
</dbReference>
<comment type="function">
    <text evidence="9">Essential protein that is required for a late step of 50S ribosomal subunit assembly. Has GTPase activity that is stimulated by interaction with the immature 50S ribosome subunit. Binds to the 23S rRNA. Required for the association of ribosomal proteins rplP and rpmA with the large subunit.</text>
</comment>
<dbReference type="GO" id="GO:0006412">
    <property type="term" value="P:translation"/>
    <property type="evidence" value="ECO:0007669"/>
    <property type="project" value="TreeGrafter"/>
</dbReference>
<dbReference type="GO" id="GO:0003723">
    <property type="term" value="F:RNA binding"/>
    <property type="evidence" value="ECO:0007669"/>
    <property type="project" value="UniProtKB-KW"/>
</dbReference>
<evidence type="ECO:0000256" key="2">
    <source>
        <dbReference type="ARBA" id="ARBA00014898"/>
    </source>
</evidence>
<dbReference type="InterPro" id="IPR023179">
    <property type="entry name" value="GTP-bd_ortho_bundle_sf"/>
</dbReference>
<dbReference type="EMBL" id="LILC01000013">
    <property type="protein sequence ID" value="KOO46626.1"/>
    <property type="molecule type" value="Genomic_DNA"/>
</dbReference>
<proteinExistence type="inferred from homology"/>
<feature type="binding site" evidence="12">
    <location>
        <position position="175"/>
    </location>
    <ligand>
        <name>GTP</name>
        <dbReference type="ChEBI" id="CHEBI:37565"/>
    </ligand>
</feature>
<feature type="binding site" evidence="12">
    <location>
        <begin position="131"/>
        <end position="136"/>
    </location>
    <ligand>
        <name>GTP</name>
        <dbReference type="ChEBI" id="CHEBI:37565"/>
    </ligand>
</feature>
<dbReference type="PANTHER" id="PTHR45782:SF4">
    <property type="entry name" value="MITOCHONDRIAL RIBOSOME-ASSOCIATED GTPASE 1"/>
    <property type="match status" value="1"/>
</dbReference>
<keyword evidence="3 11" id="KW-0963">Cytoplasm</keyword>
<keyword evidence="15" id="KW-1185">Reference proteome</keyword>
<dbReference type="PROSITE" id="PS51721">
    <property type="entry name" value="G_CP"/>
    <property type="match status" value="1"/>
</dbReference>
<evidence type="ECO:0000256" key="7">
    <source>
        <dbReference type="ARBA" id="ARBA00022884"/>
    </source>
</evidence>
<name>A0A0M0L6D0_9BACI</name>
<comment type="function">
    <text evidence="11">Required for a late step of 50S ribosomal subunit assembly. Has GTPase activity.</text>
</comment>
<dbReference type="CDD" id="cd01856">
    <property type="entry name" value="YlqF"/>
    <property type="match status" value="1"/>
</dbReference>
<accession>A0A0M0L6D0</accession>
<dbReference type="Proteomes" id="UP000037558">
    <property type="component" value="Unassembled WGS sequence"/>
</dbReference>
<keyword evidence="6" id="KW-0378">Hydrolase</keyword>
<dbReference type="STRING" id="284581.AMD01_12505"/>
<dbReference type="Gene3D" id="1.10.1580.10">
    <property type="match status" value="1"/>
</dbReference>
<evidence type="ECO:0000259" key="13">
    <source>
        <dbReference type="PROSITE" id="PS51721"/>
    </source>
</evidence>
<feature type="binding site" evidence="12">
    <location>
        <begin position="58"/>
        <end position="61"/>
    </location>
    <ligand>
        <name>GTP</name>
        <dbReference type="ChEBI" id="CHEBI:37565"/>
    </ligand>
</feature>
<protein>
    <recommendedName>
        <fullName evidence="2 11">Ribosome biogenesis GTPase A</fullName>
    </recommendedName>
</protein>
<comment type="caution">
    <text evidence="14">The sequence shown here is derived from an EMBL/GenBank/DDBJ whole genome shotgun (WGS) entry which is preliminary data.</text>
</comment>
<evidence type="ECO:0000313" key="14">
    <source>
        <dbReference type="EMBL" id="KOO46626.1"/>
    </source>
</evidence>
<reference evidence="15" key="1">
    <citation type="submission" date="2015-08" db="EMBL/GenBank/DDBJ databases">
        <title>Fjat-14210 dsm16467.</title>
        <authorList>
            <person name="Liu B."/>
            <person name="Wang J."/>
            <person name="Zhu Y."/>
            <person name="Liu G."/>
            <person name="Chen Q."/>
            <person name="Chen Z."/>
            <person name="Lan J."/>
            <person name="Che J."/>
            <person name="Ge C."/>
            <person name="Shi H."/>
            <person name="Pan Z."/>
            <person name="Liu X."/>
        </authorList>
    </citation>
    <scope>NUCLEOTIDE SEQUENCE [LARGE SCALE GENOMIC DNA]</scope>
    <source>
        <strain evidence="15">DSM 16467</strain>
    </source>
</reference>
<evidence type="ECO:0000256" key="3">
    <source>
        <dbReference type="ARBA" id="ARBA00022490"/>
    </source>
</evidence>
<evidence type="ECO:0000256" key="9">
    <source>
        <dbReference type="ARBA" id="ARBA00025021"/>
    </source>
</evidence>
<keyword evidence="7" id="KW-0694">RNA-binding</keyword>
<comment type="similarity">
    <text evidence="11">Belongs to the TRAFAC class YlqF/YawG GTPase family. MTG1 subfamily.</text>
</comment>
<dbReference type="NCBIfam" id="TIGR03596">
    <property type="entry name" value="GTPase_YlqF"/>
    <property type="match status" value="1"/>
</dbReference>
<dbReference type="InterPro" id="IPR027417">
    <property type="entry name" value="P-loop_NTPase"/>
</dbReference>
<keyword evidence="8 11" id="KW-0342">GTP-binding</keyword>
<dbReference type="PANTHER" id="PTHR45782">
    <property type="entry name" value="MITOCHONDRIAL RIBOSOME-ASSOCIATED GTPASE 1"/>
    <property type="match status" value="1"/>
</dbReference>
<dbReference type="FunFam" id="1.10.1580.10:FF:000003">
    <property type="entry name" value="Ribosome biogenesis GTPase A"/>
    <property type="match status" value="1"/>
</dbReference>
<organism evidence="14 15">
    <name type="scientific">Priestia koreensis</name>
    <dbReference type="NCBI Taxonomy" id="284581"/>
    <lineage>
        <taxon>Bacteria</taxon>
        <taxon>Bacillati</taxon>
        <taxon>Bacillota</taxon>
        <taxon>Bacilli</taxon>
        <taxon>Bacillales</taxon>
        <taxon>Bacillaceae</taxon>
        <taxon>Priestia</taxon>
    </lineage>
</organism>
<evidence type="ECO:0000256" key="8">
    <source>
        <dbReference type="ARBA" id="ARBA00023134"/>
    </source>
</evidence>
<evidence type="ECO:0000256" key="6">
    <source>
        <dbReference type="ARBA" id="ARBA00022801"/>
    </source>
</evidence>
<dbReference type="PATRIC" id="fig|284581.3.peg.2623"/>
<dbReference type="AlphaFoldDB" id="A0A0M0L6D0"/>
<dbReference type="InterPro" id="IPR019991">
    <property type="entry name" value="GTP-bd_ribosome_bgen"/>
</dbReference>
<evidence type="ECO:0000256" key="5">
    <source>
        <dbReference type="ARBA" id="ARBA00022741"/>
    </source>
</evidence>
<dbReference type="Gene3D" id="3.40.50.300">
    <property type="entry name" value="P-loop containing nucleotide triphosphate hydrolases"/>
    <property type="match status" value="1"/>
</dbReference>
<keyword evidence="4" id="KW-0690">Ribosome biogenesis</keyword>
<dbReference type="FunFam" id="3.40.50.300:FF:000590">
    <property type="entry name" value="Ribosome biogenesis GTPase A"/>
    <property type="match status" value="1"/>
</dbReference>
<gene>
    <name evidence="14" type="ORF">AMD01_12505</name>
</gene>
<dbReference type="InterPro" id="IPR006073">
    <property type="entry name" value="GTP-bd"/>
</dbReference>
<dbReference type="OrthoDB" id="9779790at2"/>
<keyword evidence="5 11" id="KW-0547">Nucleotide-binding</keyword>
<evidence type="ECO:0000256" key="11">
    <source>
        <dbReference type="PIRNR" id="PIRNR006230"/>
    </source>
</evidence>
<dbReference type="RefSeq" id="WP_053401723.1">
    <property type="nucleotide sequence ID" value="NZ_JAUKEN010000001.1"/>
</dbReference>
<dbReference type="InterPro" id="IPR016478">
    <property type="entry name" value="GTPase_MTG1"/>
</dbReference>
<dbReference type="GO" id="GO:0042254">
    <property type="term" value="P:ribosome biogenesis"/>
    <property type="evidence" value="ECO:0007669"/>
    <property type="project" value="UniProtKB-KW"/>
</dbReference>
<feature type="domain" description="CP-type G" evidence="13">
    <location>
        <begin position="14"/>
        <end position="179"/>
    </location>
</feature>
<evidence type="ECO:0000256" key="1">
    <source>
        <dbReference type="ARBA" id="ARBA00004496"/>
    </source>
</evidence>
<dbReference type="SUPFAM" id="SSF52540">
    <property type="entry name" value="P-loop containing nucleoside triphosphate hydrolases"/>
    <property type="match status" value="1"/>
</dbReference>
<evidence type="ECO:0000256" key="12">
    <source>
        <dbReference type="PIRSR" id="PIRSR006230-1"/>
    </source>
</evidence>
<comment type="subcellular location">
    <subcellularLocation>
        <location evidence="1 11">Cytoplasm</location>
    </subcellularLocation>
</comment>
<comment type="subunit">
    <text evidence="10">Interacts with ctc. Interacts with the immature 50S ribosome subunit. 2 molecules of rbgA bind to one 50S subunit.</text>
</comment>
<evidence type="ECO:0000313" key="15">
    <source>
        <dbReference type="Proteomes" id="UP000037558"/>
    </source>
</evidence>
<dbReference type="PIRSF" id="PIRSF006230">
    <property type="entry name" value="MG442"/>
    <property type="match status" value="1"/>
</dbReference>
<dbReference type="GO" id="GO:0005737">
    <property type="term" value="C:cytoplasm"/>
    <property type="evidence" value="ECO:0007669"/>
    <property type="project" value="UniProtKB-SubCell"/>
</dbReference>
<evidence type="ECO:0000256" key="10">
    <source>
        <dbReference type="ARBA" id="ARBA00025856"/>
    </source>
</evidence>
<evidence type="ECO:0000256" key="4">
    <source>
        <dbReference type="ARBA" id="ARBA00022517"/>
    </source>
</evidence>
<dbReference type="GO" id="GO:0003924">
    <property type="term" value="F:GTPase activity"/>
    <property type="evidence" value="ECO:0007669"/>
    <property type="project" value="TreeGrafter"/>
</dbReference>